<dbReference type="GO" id="GO:0000122">
    <property type="term" value="P:negative regulation of transcription by RNA polymerase II"/>
    <property type="evidence" value="ECO:0007669"/>
    <property type="project" value="TreeGrafter"/>
</dbReference>
<organism evidence="15">
    <name type="scientific">Timema monikensis</name>
    <dbReference type="NCBI Taxonomy" id="170555"/>
    <lineage>
        <taxon>Eukaryota</taxon>
        <taxon>Metazoa</taxon>
        <taxon>Ecdysozoa</taxon>
        <taxon>Arthropoda</taxon>
        <taxon>Hexapoda</taxon>
        <taxon>Insecta</taxon>
        <taxon>Pterygota</taxon>
        <taxon>Neoptera</taxon>
        <taxon>Polyneoptera</taxon>
        <taxon>Phasmatodea</taxon>
        <taxon>Timematodea</taxon>
        <taxon>Timematoidea</taxon>
        <taxon>Timematidae</taxon>
        <taxon>Timema</taxon>
    </lineage>
</organism>
<dbReference type="InterPro" id="IPR013087">
    <property type="entry name" value="Znf_C2H2_type"/>
</dbReference>
<evidence type="ECO:0000256" key="4">
    <source>
        <dbReference type="ARBA" id="ARBA00022737"/>
    </source>
</evidence>
<dbReference type="GO" id="GO:0003677">
    <property type="term" value="F:DNA binding"/>
    <property type="evidence" value="ECO:0007669"/>
    <property type="project" value="UniProtKB-KW"/>
</dbReference>
<dbReference type="GO" id="GO:0005634">
    <property type="term" value="C:nucleus"/>
    <property type="evidence" value="ECO:0007669"/>
    <property type="project" value="UniProtKB-SubCell"/>
</dbReference>
<dbReference type="InterPro" id="IPR034731">
    <property type="entry name" value="Znf_CCHC_FOG"/>
</dbReference>
<dbReference type="PANTHER" id="PTHR12958:SF3">
    <property type="entry name" value="ZINC FINGER PROTEIN USH"/>
    <property type="match status" value="1"/>
</dbReference>
<sequence length="218" mass="23043">MIVNDAFTALLDENAATEASSEDDEWGSDAEGSGDNGGEPPLSEAGAEDVSPSDKTQVTPPTPSAPSPSSDKEDPAPPPRLRLNHSLATDPALRVSVVKDTSPVLPSPAELEYLSSLPPAFHTALATFCLPPLPEVQVPPLSSSTTSSAAGTSRSKQETADNRQVCLKAMFVSVLSRAVPVYMCTPCGIRFSSLSTLEAHQTYYCSHRLKQKGNALKY</sequence>
<evidence type="ECO:0000256" key="2">
    <source>
        <dbReference type="ARBA" id="ARBA00022491"/>
    </source>
</evidence>
<gene>
    <name evidence="15" type="ORF">TMSB3V08_LOCUS2030</name>
</gene>
<keyword evidence="4" id="KW-0677">Repeat</keyword>
<keyword evidence="8" id="KW-0238">DNA-binding</keyword>
<dbReference type="InterPro" id="IPR036236">
    <property type="entry name" value="Znf_C2H2_sf"/>
</dbReference>
<accession>A0A7R9E2D5</accession>
<name>A0A7R9E2D5_9NEOP</name>
<feature type="region of interest" description="Disordered" evidence="12">
    <location>
        <begin position="1"/>
        <end position="88"/>
    </location>
</feature>
<evidence type="ECO:0000256" key="9">
    <source>
        <dbReference type="ARBA" id="ARBA00023163"/>
    </source>
</evidence>
<evidence type="ECO:0000256" key="6">
    <source>
        <dbReference type="ARBA" id="ARBA00022833"/>
    </source>
</evidence>
<keyword evidence="3" id="KW-0479">Metal-binding</keyword>
<evidence type="ECO:0000256" key="8">
    <source>
        <dbReference type="ARBA" id="ARBA00023125"/>
    </source>
</evidence>
<dbReference type="SUPFAM" id="SSF57667">
    <property type="entry name" value="beta-beta-alpha zinc fingers"/>
    <property type="match status" value="1"/>
</dbReference>
<evidence type="ECO:0000313" key="15">
    <source>
        <dbReference type="EMBL" id="CAD7425111.1"/>
    </source>
</evidence>
<dbReference type="InterPro" id="IPR039746">
    <property type="entry name" value="FOG"/>
</dbReference>
<dbReference type="AlphaFoldDB" id="A0A7R9E2D5"/>
<protein>
    <recommendedName>
        <fullName evidence="16">C2H2-type domain-containing protein</fullName>
    </recommendedName>
</protein>
<feature type="compositionally biased region" description="Low complexity" evidence="12">
    <location>
        <begin position="139"/>
        <end position="154"/>
    </location>
</feature>
<keyword evidence="7" id="KW-0805">Transcription regulation</keyword>
<dbReference type="GO" id="GO:0007507">
    <property type="term" value="P:heart development"/>
    <property type="evidence" value="ECO:0007669"/>
    <property type="project" value="TreeGrafter"/>
</dbReference>
<evidence type="ECO:0000256" key="7">
    <source>
        <dbReference type="ARBA" id="ARBA00023015"/>
    </source>
</evidence>
<keyword evidence="9" id="KW-0804">Transcription</keyword>
<evidence type="ECO:0000256" key="12">
    <source>
        <dbReference type="SAM" id="MobiDB-lite"/>
    </source>
</evidence>
<comment type="subcellular location">
    <subcellularLocation>
        <location evidence="1">Nucleus</location>
    </subcellularLocation>
</comment>
<evidence type="ECO:0000256" key="3">
    <source>
        <dbReference type="ARBA" id="ARBA00022723"/>
    </source>
</evidence>
<evidence type="ECO:0000259" key="13">
    <source>
        <dbReference type="PROSITE" id="PS50157"/>
    </source>
</evidence>
<evidence type="ECO:0008006" key="16">
    <source>
        <dbReference type="Google" id="ProtNLM"/>
    </source>
</evidence>
<evidence type="ECO:0000256" key="1">
    <source>
        <dbReference type="ARBA" id="ARBA00004123"/>
    </source>
</evidence>
<dbReference type="GO" id="GO:0030154">
    <property type="term" value="P:cell differentiation"/>
    <property type="evidence" value="ECO:0007669"/>
    <property type="project" value="UniProtKB-ARBA"/>
</dbReference>
<dbReference type="GO" id="GO:0009653">
    <property type="term" value="P:anatomical structure morphogenesis"/>
    <property type="evidence" value="ECO:0007669"/>
    <property type="project" value="UniProtKB-ARBA"/>
</dbReference>
<evidence type="ECO:0000256" key="5">
    <source>
        <dbReference type="ARBA" id="ARBA00022771"/>
    </source>
</evidence>
<dbReference type="GO" id="GO:0045944">
    <property type="term" value="P:positive regulation of transcription by RNA polymerase II"/>
    <property type="evidence" value="ECO:0007669"/>
    <property type="project" value="TreeGrafter"/>
</dbReference>
<keyword evidence="5 11" id="KW-0863">Zinc-finger</keyword>
<keyword evidence="10" id="KW-0539">Nucleus</keyword>
<dbReference type="PANTHER" id="PTHR12958">
    <property type="entry name" value="FRIEND OF GATA2-RELATED"/>
    <property type="match status" value="1"/>
</dbReference>
<reference evidence="15" key="1">
    <citation type="submission" date="2020-11" db="EMBL/GenBank/DDBJ databases">
        <authorList>
            <person name="Tran Van P."/>
        </authorList>
    </citation>
    <scope>NUCLEOTIDE SEQUENCE</scope>
</reference>
<evidence type="ECO:0000259" key="14">
    <source>
        <dbReference type="PROSITE" id="PS51810"/>
    </source>
</evidence>
<feature type="domain" description="CCHC FOG-type" evidence="14">
    <location>
        <begin position="176"/>
        <end position="209"/>
    </location>
</feature>
<feature type="domain" description="C2H2-type" evidence="13">
    <location>
        <begin position="182"/>
        <end position="212"/>
    </location>
</feature>
<keyword evidence="6" id="KW-0862">Zinc</keyword>
<dbReference type="PROSITE" id="PS51810">
    <property type="entry name" value="ZF_CCHC_FOG"/>
    <property type="match status" value="1"/>
</dbReference>
<dbReference type="GO" id="GO:0061629">
    <property type="term" value="F:RNA polymerase II-specific DNA-binding transcription factor binding"/>
    <property type="evidence" value="ECO:0007669"/>
    <property type="project" value="InterPro"/>
</dbReference>
<dbReference type="PROSITE" id="PS50157">
    <property type="entry name" value="ZINC_FINGER_C2H2_2"/>
    <property type="match status" value="1"/>
</dbReference>
<proteinExistence type="predicted"/>
<feature type="region of interest" description="Disordered" evidence="12">
    <location>
        <begin position="139"/>
        <end position="159"/>
    </location>
</feature>
<dbReference type="EMBL" id="OB792886">
    <property type="protein sequence ID" value="CAD7425111.1"/>
    <property type="molecule type" value="Genomic_DNA"/>
</dbReference>
<keyword evidence="2" id="KW-0678">Repressor</keyword>
<evidence type="ECO:0000256" key="10">
    <source>
        <dbReference type="ARBA" id="ARBA00023242"/>
    </source>
</evidence>
<evidence type="ECO:0000256" key="11">
    <source>
        <dbReference type="PROSITE-ProRule" id="PRU00042"/>
    </source>
</evidence>
<dbReference type="GO" id="GO:0008270">
    <property type="term" value="F:zinc ion binding"/>
    <property type="evidence" value="ECO:0007669"/>
    <property type="project" value="UniProtKB-KW"/>
</dbReference>